<dbReference type="InterPro" id="IPR002059">
    <property type="entry name" value="CSP_DNA-bd"/>
</dbReference>
<keyword evidence="4" id="KW-0010">Activator</keyword>
<evidence type="ECO:0000256" key="2">
    <source>
        <dbReference type="ARBA" id="ARBA00022490"/>
    </source>
</evidence>
<evidence type="ECO:0000256" key="4">
    <source>
        <dbReference type="ARBA" id="ARBA00023159"/>
    </source>
</evidence>
<evidence type="ECO:0000313" key="8">
    <source>
        <dbReference type="EMBL" id="MBA2173755.1"/>
    </source>
</evidence>
<evidence type="ECO:0000256" key="6">
    <source>
        <dbReference type="RuleBase" id="RU000408"/>
    </source>
</evidence>
<dbReference type="Gene3D" id="6.20.370.130">
    <property type="match status" value="1"/>
</dbReference>
<proteinExistence type="predicted"/>
<evidence type="ECO:0000256" key="1">
    <source>
        <dbReference type="ARBA" id="ARBA00004496"/>
    </source>
</evidence>
<evidence type="ECO:0000256" key="3">
    <source>
        <dbReference type="ARBA" id="ARBA00023015"/>
    </source>
</evidence>
<protein>
    <submittedName>
        <fullName evidence="8">Cold-shock protein</fullName>
    </submittedName>
</protein>
<gene>
    <name evidence="8" type="ORF">H0266_02470</name>
</gene>
<dbReference type="GO" id="GO:0005737">
    <property type="term" value="C:cytoplasm"/>
    <property type="evidence" value="ECO:0007669"/>
    <property type="project" value="UniProtKB-SubCell"/>
</dbReference>
<dbReference type="InterPro" id="IPR012156">
    <property type="entry name" value="Cold_shock_CspA"/>
</dbReference>
<evidence type="ECO:0000256" key="5">
    <source>
        <dbReference type="ARBA" id="ARBA00023163"/>
    </source>
</evidence>
<keyword evidence="2" id="KW-0963">Cytoplasm</keyword>
<dbReference type="GO" id="GO:0051252">
    <property type="term" value="P:regulation of RNA metabolic process"/>
    <property type="evidence" value="ECO:0007669"/>
    <property type="project" value="UniProtKB-ARBA"/>
</dbReference>
<dbReference type="SMART" id="SM00357">
    <property type="entry name" value="CSP"/>
    <property type="match status" value="1"/>
</dbReference>
<reference evidence="8 9" key="1">
    <citation type="journal article" date="2004" name="Extremophiles">
        <title>Halobacillus locisalis sp. nov., a halophilic bacterium isolated from a marine solar saltern of the Yellow Sea in Korea.</title>
        <authorList>
            <person name="Yoon J.H."/>
            <person name="Kang K.H."/>
            <person name="Oh T.K."/>
            <person name="Park Y.H."/>
        </authorList>
    </citation>
    <scope>NUCLEOTIDE SEQUENCE [LARGE SCALE GENOMIC DNA]</scope>
    <source>
        <strain evidence="8 9">KCTC 3788</strain>
    </source>
</reference>
<dbReference type="Proteomes" id="UP000571017">
    <property type="component" value="Unassembled WGS sequence"/>
</dbReference>
<keyword evidence="3" id="KW-0805">Transcription regulation</keyword>
<dbReference type="PANTHER" id="PTHR11544">
    <property type="entry name" value="COLD SHOCK DOMAIN CONTAINING PROTEINS"/>
    <property type="match status" value="1"/>
</dbReference>
<feature type="domain" description="CSD" evidence="7">
    <location>
        <begin position="1"/>
        <end position="65"/>
    </location>
</feature>
<dbReference type="InterPro" id="IPR012340">
    <property type="entry name" value="NA-bd_OB-fold"/>
</dbReference>
<dbReference type="PIRSF" id="PIRSF002599">
    <property type="entry name" value="Cold_shock_A"/>
    <property type="match status" value="1"/>
</dbReference>
<keyword evidence="5" id="KW-0804">Transcription</keyword>
<organism evidence="8 9">
    <name type="scientific">Halobacillus locisalis</name>
    <dbReference type="NCBI Taxonomy" id="220753"/>
    <lineage>
        <taxon>Bacteria</taxon>
        <taxon>Bacillati</taxon>
        <taxon>Bacillota</taxon>
        <taxon>Bacilli</taxon>
        <taxon>Bacillales</taxon>
        <taxon>Bacillaceae</taxon>
        <taxon>Halobacillus</taxon>
    </lineage>
</organism>
<comment type="subcellular location">
    <subcellularLocation>
        <location evidence="1 6">Cytoplasm</location>
    </subcellularLocation>
</comment>
<evidence type="ECO:0000313" key="9">
    <source>
        <dbReference type="Proteomes" id="UP000571017"/>
    </source>
</evidence>
<sequence>MLQGTVKWFNAEKGFGFIEVEGQDDVFVHFSAIEGEGFKTLEENETVSFEIVEGNRGPQAANVQR</sequence>
<dbReference type="AlphaFoldDB" id="A0A838CPS4"/>
<dbReference type="GO" id="GO:0010468">
    <property type="term" value="P:regulation of gene expression"/>
    <property type="evidence" value="ECO:0007669"/>
    <property type="project" value="UniProtKB-ARBA"/>
</dbReference>
<dbReference type="InterPro" id="IPR019844">
    <property type="entry name" value="CSD_CS"/>
</dbReference>
<dbReference type="PRINTS" id="PR00050">
    <property type="entry name" value="COLDSHOCK"/>
</dbReference>
<comment type="caution">
    <text evidence="8">The sequence shown here is derived from an EMBL/GenBank/DDBJ whole genome shotgun (WGS) entry which is preliminary data.</text>
</comment>
<evidence type="ECO:0000259" key="7">
    <source>
        <dbReference type="PROSITE" id="PS51857"/>
    </source>
</evidence>
<keyword evidence="9" id="KW-1185">Reference proteome</keyword>
<dbReference type="SUPFAM" id="SSF50249">
    <property type="entry name" value="Nucleic acid-binding proteins"/>
    <property type="match status" value="1"/>
</dbReference>
<dbReference type="RefSeq" id="WP_181470793.1">
    <property type="nucleotide sequence ID" value="NZ_JACEFG010000001.1"/>
</dbReference>
<dbReference type="InterPro" id="IPR050181">
    <property type="entry name" value="Cold_shock_domain"/>
</dbReference>
<accession>A0A838CPS4</accession>
<dbReference type="InterPro" id="IPR011129">
    <property type="entry name" value="CSD"/>
</dbReference>
<dbReference type="CDD" id="cd04458">
    <property type="entry name" value="CSP_CDS"/>
    <property type="match status" value="1"/>
</dbReference>
<dbReference type="Gene3D" id="2.40.50.140">
    <property type="entry name" value="Nucleic acid-binding proteins"/>
    <property type="match status" value="1"/>
</dbReference>
<dbReference type="EMBL" id="JACEFG010000001">
    <property type="protein sequence ID" value="MBA2173755.1"/>
    <property type="molecule type" value="Genomic_DNA"/>
</dbReference>
<name>A0A838CPS4_9BACI</name>
<dbReference type="PROSITE" id="PS51857">
    <property type="entry name" value="CSD_2"/>
    <property type="match status" value="1"/>
</dbReference>
<dbReference type="PROSITE" id="PS00352">
    <property type="entry name" value="CSD_1"/>
    <property type="match status" value="1"/>
</dbReference>
<dbReference type="GO" id="GO:0003676">
    <property type="term" value="F:nucleic acid binding"/>
    <property type="evidence" value="ECO:0007669"/>
    <property type="project" value="InterPro"/>
</dbReference>
<dbReference type="Pfam" id="PF00313">
    <property type="entry name" value="CSD"/>
    <property type="match status" value="1"/>
</dbReference>
<dbReference type="FunFam" id="2.40.50.140:FF:000006">
    <property type="entry name" value="Cold shock protein CspC"/>
    <property type="match status" value="1"/>
</dbReference>